<protein>
    <submittedName>
        <fullName evidence="1">Uncharacterized protein</fullName>
    </submittedName>
</protein>
<proteinExistence type="predicted"/>
<evidence type="ECO:0000313" key="1">
    <source>
        <dbReference type="EMBL" id="KAI8560611.1"/>
    </source>
</evidence>
<name>A0ACC0P647_RHOML</name>
<sequence>MTGFLAQSNGSGQSCNEEHVLGANSPQQQNGNDMSRPLKGWTDEEYLLMIDSGSYPLSPNLRLGFSALLGMRCS</sequence>
<gene>
    <name evidence="1" type="ORF">RHMOL_Rhmol04G0271500</name>
</gene>
<organism evidence="1 2">
    <name type="scientific">Rhododendron molle</name>
    <name type="common">Chinese azalea</name>
    <name type="synonym">Azalea mollis</name>
    <dbReference type="NCBI Taxonomy" id="49168"/>
    <lineage>
        <taxon>Eukaryota</taxon>
        <taxon>Viridiplantae</taxon>
        <taxon>Streptophyta</taxon>
        <taxon>Embryophyta</taxon>
        <taxon>Tracheophyta</taxon>
        <taxon>Spermatophyta</taxon>
        <taxon>Magnoliopsida</taxon>
        <taxon>eudicotyledons</taxon>
        <taxon>Gunneridae</taxon>
        <taxon>Pentapetalae</taxon>
        <taxon>asterids</taxon>
        <taxon>Ericales</taxon>
        <taxon>Ericaceae</taxon>
        <taxon>Ericoideae</taxon>
        <taxon>Rhodoreae</taxon>
        <taxon>Rhododendron</taxon>
    </lineage>
</organism>
<dbReference type="Proteomes" id="UP001062846">
    <property type="component" value="Chromosome 4"/>
</dbReference>
<evidence type="ECO:0000313" key="2">
    <source>
        <dbReference type="Proteomes" id="UP001062846"/>
    </source>
</evidence>
<keyword evidence="2" id="KW-1185">Reference proteome</keyword>
<dbReference type="EMBL" id="CM046391">
    <property type="protein sequence ID" value="KAI8560611.1"/>
    <property type="molecule type" value="Genomic_DNA"/>
</dbReference>
<accession>A0ACC0P647</accession>
<comment type="caution">
    <text evidence="1">The sequence shown here is derived from an EMBL/GenBank/DDBJ whole genome shotgun (WGS) entry which is preliminary data.</text>
</comment>
<reference evidence="1" key="1">
    <citation type="submission" date="2022-02" db="EMBL/GenBank/DDBJ databases">
        <title>Plant Genome Project.</title>
        <authorList>
            <person name="Zhang R.-G."/>
        </authorList>
    </citation>
    <scope>NUCLEOTIDE SEQUENCE</scope>
    <source>
        <strain evidence="1">AT1</strain>
    </source>
</reference>